<evidence type="ECO:0000313" key="1">
    <source>
        <dbReference type="EMBL" id="QDY52467.1"/>
    </source>
</evidence>
<protein>
    <submittedName>
        <fullName evidence="1">Uncharacterized protein</fullName>
    </submittedName>
</protein>
<sequence>MEKEIDFDELILTLFNNPPKPPYTFGVSFINKDNNTNLKEIFENLLILFTEGMKILFGSQGKVNLELLSDDDIKLFNKYMESIGLKLIIDIHIKEDGTIYDYNRYKYTNLNITTNTKLNEFKLPFLTKNIVYIISFDFL</sequence>
<accession>A0A5B8IH18</accession>
<dbReference type="EMBL" id="MK250094">
    <property type="protein sequence ID" value="QDY52467.1"/>
    <property type="molecule type" value="Genomic_DNA"/>
</dbReference>
<name>A0A5B8IH18_9VIRU</name>
<organism evidence="1">
    <name type="scientific">Mimiviridae sp. ChoanoV1</name>
    <dbReference type="NCBI Taxonomy" id="2596887"/>
    <lineage>
        <taxon>Viruses</taxon>
        <taxon>Varidnaviria</taxon>
        <taxon>Bamfordvirae</taxon>
        <taxon>Nucleocytoviricota</taxon>
        <taxon>Megaviricetes</taxon>
        <taxon>Imitervirales</taxon>
        <taxon>Schizomimiviridae</taxon>
    </lineage>
</organism>
<proteinExistence type="predicted"/>
<reference evidence="1" key="1">
    <citation type="submission" date="2018-11" db="EMBL/GenBank/DDBJ databases">
        <title>A distinct lineage of giant viruses engineers rhodopsin photosystems in predatory marine eukaryotes.</title>
        <authorList>
            <person name="Needham D.M."/>
            <person name="Yoshizawa S."/>
            <person name="Hosaka T."/>
            <person name="Poirier C."/>
            <person name="Choi C.-J."/>
            <person name="Hehenberger E."/>
            <person name="Irwin N.A.T."/>
            <person name="Wilken S."/>
            <person name="Yung C.-M."/>
            <person name="Bachy C."/>
            <person name="Kurihara R."/>
            <person name="Nakajima Y."/>
            <person name="Kojima K."/>
            <person name="Kimura-Someya T."/>
            <person name="Leonard G."/>
            <person name="Malmstrom R.R."/>
            <person name="Mende D."/>
            <person name="Olson D.K."/>
            <person name="Sudo Y."/>
            <person name="Sudek S."/>
            <person name="Richards T.A."/>
            <person name="DeLong E.F."/>
            <person name="Keeling P.J."/>
            <person name="Santoro A.E."/>
            <person name="Shirouzu M."/>
            <person name="Iwasaki W."/>
            <person name="Worden A.Z."/>
        </authorList>
    </citation>
    <scope>NUCLEOTIDE SEQUENCE</scope>
</reference>
<gene>
    <name evidence="1" type="ORF">10_8</name>
</gene>